<reference evidence="1 2" key="1">
    <citation type="submission" date="2019-06" db="EMBL/GenBank/DDBJ databases">
        <title>Genome of Acinetobacter radioresistens APH1, a phenol degrading strain.</title>
        <authorList>
            <person name="Liu Y."/>
        </authorList>
    </citation>
    <scope>NUCLEOTIDE SEQUENCE [LARGE SCALE GENOMIC DNA]</scope>
    <source>
        <strain evidence="1 2">APH1</strain>
    </source>
</reference>
<name>A0A8H2PVG3_ACIRA</name>
<sequence length="106" mass="11894">MKKFIASGFLLTVLCACSNYQSDIDHVSEQKTDKQAEDTLHECLPLRAKELVGRTDLSDQEIKKMTNSEILRYARVGEAVTEDYRPNRITVIKASNTNKIIDASCG</sequence>
<dbReference type="Pfam" id="PF11720">
    <property type="entry name" value="Inhibitor_I78"/>
    <property type="match status" value="1"/>
</dbReference>
<protein>
    <recommendedName>
        <fullName evidence="3">Hemolysin</fullName>
    </recommendedName>
</protein>
<evidence type="ECO:0000313" key="1">
    <source>
        <dbReference type="EMBL" id="TNX93908.1"/>
    </source>
</evidence>
<dbReference type="Proteomes" id="UP000314285">
    <property type="component" value="Unassembled WGS sequence"/>
</dbReference>
<comment type="caution">
    <text evidence="1">The sequence shown here is derived from an EMBL/GenBank/DDBJ whole genome shotgun (WGS) entry which is preliminary data.</text>
</comment>
<organism evidence="1 2">
    <name type="scientific">Acinetobacter radioresistens</name>
    <dbReference type="NCBI Taxonomy" id="40216"/>
    <lineage>
        <taxon>Bacteria</taxon>
        <taxon>Pseudomonadati</taxon>
        <taxon>Pseudomonadota</taxon>
        <taxon>Gammaproteobacteria</taxon>
        <taxon>Moraxellales</taxon>
        <taxon>Moraxellaceae</taxon>
        <taxon>Acinetobacter</taxon>
    </lineage>
</organism>
<dbReference type="EMBL" id="VFBM01000001">
    <property type="protein sequence ID" value="TNX93908.1"/>
    <property type="molecule type" value="Genomic_DNA"/>
</dbReference>
<dbReference type="AlphaFoldDB" id="A0A8H2PVG3"/>
<dbReference type="PROSITE" id="PS51257">
    <property type="entry name" value="PROKAR_LIPOPROTEIN"/>
    <property type="match status" value="1"/>
</dbReference>
<gene>
    <name evidence="1" type="ORF">FHY67_00115</name>
</gene>
<evidence type="ECO:0008006" key="3">
    <source>
        <dbReference type="Google" id="ProtNLM"/>
    </source>
</evidence>
<dbReference type="InterPro" id="IPR021719">
    <property type="entry name" value="Prot_inh_I78"/>
</dbReference>
<evidence type="ECO:0000313" key="2">
    <source>
        <dbReference type="Proteomes" id="UP000314285"/>
    </source>
</evidence>
<dbReference type="Gene3D" id="3.30.10.10">
    <property type="entry name" value="Trypsin Inhibitor V, subunit A"/>
    <property type="match status" value="1"/>
</dbReference>
<proteinExistence type="predicted"/>
<accession>A0A8H2PVG3</accession>
<dbReference type="RefSeq" id="WP_034675365.1">
    <property type="nucleotide sequence ID" value="NZ_CP027365.1"/>
</dbReference>